<evidence type="ECO:0000256" key="3">
    <source>
        <dbReference type="ARBA" id="ARBA00001954"/>
    </source>
</evidence>
<comment type="cofactor">
    <cofactor evidence="3">
        <name>Fe(2+)</name>
        <dbReference type="ChEBI" id="CHEBI:29033"/>
    </cofactor>
</comment>
<keyword evidence="16" id="KW-1185">Reference proteome</keyword>
<keyword evidence="6" id="KW-0507">mRNA processing</keyword>
<evidence type="ECO:0000256" key="1">
    <source>
        <dbReference type="ARBA" id="ARBA00001936"/>
    </source>
</evidence>
<evidence type="ECO:0000313" key="16">
    <source>
        <dbReference type="Proteomes" id="UP001150569"/>
    </source>
</evidence>
<evidence type="ECO:0000256" key="8">
    <source>
        <dbReference type="ARBA" id="ARBA00022801"/>
    </source>
</evidence>
<evidence type="ECO:0000256" key="9">
    <source>
        <dbReference type="ARBA" id="ARBA00022833"/>
    </source>
</evidence>
<evidence type="ECO:0000256" key="10">
    <source>
        <dbReference type="ARBA" id="ARBA00023004"/>
    </source>
</evidence>
<evidence type="ECO:0000259" key="14">
    <source>
        <dbReference type="SMART" id="SM01124"/>
    </source>
</evidence>
<gene>
    <name evidence="15" type="primary">DBR1_1</name>
    <name evidence="15" type="ORF">IWQ60_006322</name>
</gene>
<dbReference type="GO" id="GO:0046872">
    <property type="term" value="F:metal ion binding"/>
    <property type="evidence" value="ECO:0007669"/>
    <property type="project" value="UniProtKB-KW"/>
</dbReference>
<dbReference type="EMBL" id="JANBPT010000375">
    <property type="protein sequence ID" value="KAJ1922758.1"/>
    <property type="molecule type" value="Genomic_DNA"/>
</dbReference>
<dbReference type="SMART" id="SM01124">
    <property type="entry name" value="DBR1"/>
    <property type="match status" value="1"/>
</dbReference>
<keyword evidence="10" id="KW-0408">Iron</keyword>
<keyword evidence="12" id="KW-0539">Nucleus</keyword>
<comment type="cofactor">
    <cofactor evidence="1">
        <name>Mn(2+)</name>
        <dbReference type="ChEBI" id="CHEBI:29035"/>
    </cofactor>
</comment>
<keyword evidence="11" id="KW-0464">Manganese</keyword>
<dbReference type="Gene3D" id="3.60.21.10">
    <property type="match status" value="1"/>
</dbReference>
<evidence type="ECO:0000256" key="13">
    <source>
        <dbReference type="SAM" id="MobiDB-lite"/>
    </source>
</evidence>
<evidence type="ECO:0000256" key="4">
    <source>
        <dbReference type="ARBA" id="ARBA00004123"/>
    </source>
</evidence>
<evidence type="ECO:0000256" key="6">
    <source>
        <dbReference type="ARBA" id="ARBA00022664"/>
    </source>
</evidence>
<dbReference type="InterPro" id="IPR041816">
    <property type="entry name" value="Dbr1_N"/>
</dbReference>
<feature type="compositionally biased region" description="Low complexity" evidence="13">
    <location>
        <begin position="341"/>
        <end position="355"/>
    </location>
</feature>
<evidence type="ECO:0000256" key="11">
    <source>
        <dbReference type="ARBA" id="ARBA00023211"/>
    </source>
</evidence>
<feature type="region of interest" description="Disordered" evidence="13">
    <location>
        <begin position="556"/>
        <end position="606"/>
    </location>
</feature>
<dbReference type="CDD" id="cd00844">
    <property type="entry name" value="MPP_Dbr1_N"/>
    <property type="match status" value="1"/>
</dbReference>
<dbReference type="Pfam" id="PF05011">
    <property type="entry name" value="DBR1"/>
    <property type="match status" value="1"/>
</dbReference>
<dbReference type="Pfam" id="PF00149">
    <property type="entry name" value="Metallophos"/>
    <property type="match status" value="1"/>
</dbReference>
<comment type="similarity">
    <text evidence="5">Belongs to the lariat debranching enzyme family.</text>
</comment>
<organism evidence="15 16">
    <name type="scientific">Tieghemiomyces parasiticus</name>
    <dbReference type="NCBI Taxonomy" id="78921"/>
    <lineage>
        <taxon>Eukaryota</taxon>
        <taxon>Fungi</taxon>
        <taxon>Fungi incertae sedis</taxon>
        <taxon>Zoopagomycota</taxon>
        <taxon>Kickxellomycotina</taxon>
        <taxon>Dimargaritomycetes</taxon>
        <taxon>Dimargaritales</taxon>
        <taxon>Dimargaritaceae</taxon>
        <taxon>Tieghemiomyces</taxon>
    </lineage>
</organism>
<keyword evidence="8" id="KW-0378">Hydrolase</keyword>
<keyword evidence="9" id="KW-0862">Zinc</keyword>
<feature type="region of interest" description="Disordered" evidence="13">
    <location>
        <begin position="296"/>
        <end position="360"/>
    </location>
</feature>
<dbReference type="FunFam" id="3.60.21.10:FF:000035">
    <property type="entry name" value="Lariat debranching enzyme"/>
    <property type="match status" value="1"/>
</dbReference>
<dbReference type="AlphaFoldDB" id="A0A9W8A7H9"/>
<evidence type="ECO:0000313" key="15">
    <source>
        <dbReference type="EMBL" id="KAJ1922758.1"/>
    </source>
</evidence>
<evidence type="ECO:0000256" key="7">
    <source>
        <dbReference type="ARBA" id="ARBA00022723"/>
    </source>
</evidence>
<feature type="region of interest" description="Disordered" evidence="13">
    <location>
        <begin position="240"/>
        <end position="283"/>
    </location>
</feature>
<comment type="subcellular location">
    <subcellularLocation>
        <location evidence="4">Nucleus</location>
    </subcellularLocation>
</comment>
<dbReference type="InterPro" id="IPR007708">
    <property type="entry name" value="DBR1_C"/>
</dbReference>
<reference evidence="15" key="1">
    <citation type="submission" date="2022-07" db="EMBL/GenBank/DDBJ databases">
        <title>Phylogenomic reconstructions and comparative analyses of Kickxellomycotina fungi.</title>
        <authorList>
            <person name="Reynolds N.K."/>
            <person name="Stajich J.E."/>
            <person name="Barry K."/>
            <person name="Grigoriev I.V."/>
            <person name="Crous P."/>
            <person name="Smith M.E."/>
        </authorList>
    </citation>
    <scope>NUCLEOTIDE SEQUENCE</scope>
    <source>
        <strain evidence="15">RSA 861</strain>
    </source>
</reference>
<dbReference type="OrthoDB" id="407609at2759"/>
<accession>A0A9W8A7H9</accession>
<dbReference type="GO" id="GO:0008419">
    <property type="term" value="F:RNA lariat debranching enzyme activity"/>
    <property type="evidence" value="ECO:0007669"/>
    <property type="project" value="UniProtKB-ARBA"/>
</dbReference>
<dbReference type="PANTHER" id="PTHR12849">
    <property type="entry name" value="RNA LARIAT DEBRANCHING ENZYME"/>
    <property type="match status" value="1"/>
</dbReference>
<dbReference type="Proteomes" id="UP001150569">
    <property type="component" value="Unassembled WGS sequence"/>
</dbReference>
<protein>
    <submittedName>
        <fullName evidence="15">Lariat debranching enzyme</fullName>
    </submittedName>
</protein>
<comment type="caution">
    <text evidence="15">The sequence shown here is derived from an EMBL/GenBank/DDBJ whole genome shotgun (WGS) entry which is preliminary data.</text>
</comment>
<dbReference type="InterPro" id="IPR029052">
    <property type="entry name" value="Metallo-depent_PP-like"/>
</dbReference>
<dbReference type="SUPFAM" id="SSF56300">
    <property type="entry name" value="Metallo-dependent phosphatases"/>
    <property type="match status" value="1"/>
</dbReference>
<keyword evidence="7" id="KW-0479">Metal-binding</keyword>
<sequence length="645" mass="71786">MLIAIEGCCHGELEDIYRAIADREKRLQRRIDLLIICGDFQAVRNAHDLESLACPPKYRRLGIFADYYTGKRRAPVPTVFIGGNHEASNYLTELYLGGWVCPNIYYLGHAGVIRVNGLRIGGLSGIYNYHSYYKGHYELPPYDRSTIRSVYHTRYYDVLKLMQIEQPLDIFVSHDWPQGIEQHGDTNGLIKRKPFFAKEISQNDLGSPINFQLLNHLQPNHWYSAHLHVKFTASVHHSPSARTEALRNYRPLTKIGTGRRPKHTNPDELTIDTSDSDCGSGGNDVKAVPPVCKPLAEPQARSVPGRARLQLPPPKNTTSADVVTLDISVSDGETPAGHSVATQPPQLTQAPTTAPGRPRLVLPPPAHTASPLPSLLEIGHSEAAPEPTTPTVLPTTVEEGTQPPSAPNTAGIAEPAEAMPMEVESVRPVNQVAPPQPIPSDLSTVRQWPRLASYTRYFGTTEFLALDKCLRGRQFLEVIEIKSPRSTTPPASPQPGRAQLTFEYDPEWLAITRALQKYMPTRREDPKSYPAPSELKKIVDEELAWVQTHLVDRATTQPPLSIPRTFEETAPAHTGPQKRTRSPSPDKRAGYSNQPPRQGPPFFYDNPQTTRFCQMLRIPNMIQGTNYAQVQAEVAQQLAATCKRV</sequence>
<evidence type="ECO:0000256" key="2">
    <source>
        <dbReference type="ARBA" id="ARBA00001947"/>
    </source>
</evidence>
<name>A0A9W8A7H9_9FUNG</name>
<comment type="cofactor">
    <cofactor evidence="2">
        <name>Zn(2+)</name>
        <dbReference type="ChEBI" id="CHEBI:29105"/>
    </cofactor>
</comment>
<dbReference type="GO" id="GO:0005634">
    <property type="term" value="C:nucleus"/>
    <property type="evidence" value="ECO:0007669"/>
    <property type="project" value="UniProtKB-SubCell"/>
</dbReference>
<dbReference type="GO" id="GO:0000398">
    <property type="term" value="P:mRNA splicing, via spliceosome"/>
    <property type="evidence" value="ECO:0007669"/>
    <property type="project" value="TreeGrafter"/>
</dbReference>
<feature type="domain" description="Lariat debranching enzyme C-terminal" evidence="14">
    <location>
        <begin position="451"/>
        <end position="622"/>
    </location>
</feature>
<dbReference type="PANTHER" id="PTHR12849:SF0">
    <property type="entry name" value="LARIAT DEBRANCHING ENZYME"/>
    <property type="match status" value="1"/>
</dbReference>
<proteinExistence type="inferred from homology"/>
<evidence type="ECO:0000256" key="5">
    <source>
        <dbReference type="ARBA" id="ARBA00006045"/>
    </source>
</evidence>
<evidence type="ECO:0000256" key="12">
    <source>
        <dbReference type="ARBA" id="ARBA00023242"/>
    </source>
</evidence>
<dbReference type="InterPro" id="IPR004843">
    <property type="entry name" value="Calcineurin-like_PHP"/>
</dbReference>